<dbReference type="InterPro" id="IPR029035">
    <property type="entry name" value="DHS-like_NAD/FAD-binding_dom"/>
</dbReference>
<protein>
    <recommendedName>
        <fullName evidence="5">deoxyhypusine synthase</fullName>
        <ecNumber evidence="5">2.5.1.46</ecNumber>
    </recommendedName>
</protein>
<evidence type="ECO:0000256" key="4">
    <source>
        <dbReference type="ARBA" id="ARBA00009892"/>
    </source>
</evidence>
<evidence type="ECO:0000256" key="5">
    <source>
        <dbReference type="ARBA" id="ARBA00012683"/>
    </source>
</evidence>
<gene>
    <name evidence="7" type="primary">DYS1</name>
    <name evidence="7" type="ORF">HK099_006072</name>
</gene>
<dbReference type="InterPro" id="IPR002773">
    <property type="entry name" value="Deoxyhypusine_synthase"/>
</dbReference>
<dbReference type="GO" id="GO:0034038">
    <property type="term" value="F:deoxyhypusine synthase activity"/>
    <property type="evidence" value="ECO:0007669"/>
    <property type="project" value="UniProtKB-EC"/>
</dbReference>
<dbReference type="EC" id="2.5.1.46" evidence="5"/>
<comment type="pathway">
    <text evidence="3">Protein modification; eIF5A hypusination.</text>
</comment>
<comment type="similarity">
    <text evidence="4">Belongs to the deoxyhypusine synthase family.</text>
</comment>
<evidence type="ECO:0000256" key="2">
    <source>
        <dbReference type="ARBA" id="ARBA00002823"/>
    </source>
</evidence>
<proteinExistence type="inferred from homology"/>
<comment type="catalytic activity">
    <reaction evidence="1">
        <text>[eIF5A protein]-L-lysine + spermidine = [eIF5A protein]-deoxyhypusine + propane-1,3-diamine</text>
        <dbReference type="Rhea" id="RHEA:33299"/>
        <dbReference type="Rhea" id="RHEA-COMP:10143"/>
        <dbReference type="Rhea" id="RHEA-COMP:10144"/>
        <dbReference type="ChEBI" id="CHEBI:29969"/>
        <dbReference type="ChEBI" id="CHEBI:57484"/>
        <dbReference type="ChEBI" id="CHEBI:57834"/>
        <dbReference type="ChEBI" id="CHEBI:82657"/>
        <dbReference type="EC" id="2.5.1.46"/>
    </reaction>
</comment>
<evidence type="ECO:0000256" key="6">
    <source>
        <dbReference type="ARBA" id="ARBA00023027"/>
    </source>
</evidence>
<sequence length="331" mass="36723">MEHKTPATESIGLQIPSEIQDSVLQKSTSMPENSVPIKGINFEKKKEITLSDILESYRTTGLQATNLNKAIEIINKMLVDGVKIYLGYTSNMVTSGLREIFCYLAKNNLISCIVTSAGGIEEDFIKCLADTYLGDFKLDGKTLRKKGLNRAGNLLIPNDNYCKFEDWINPILDDMVAEQKEKGTIFSPSSIINRLGKEINNEDSVYYWCYKNNIPVFCPALTDGSIGDMIYFHGFKNPGFIVDIAQDIKKINDSTVFAQKAEVMRNGADYAVYVSTAQEFDGCDSGASPDEAISWGKIKLDGEAVKVFSDASLVFPLIVSETFVKFLAEKN</sequence>
<evidence type="ECO:0000313" key="8">
    <source>
        <dbReference type="Proteomes" id="UP001211065"/>
    </source>
</evidence>
<dbReference type="FunFam" id="3.40.910.10:FF:000010">
    <property type="entry name" value="Deoxyhypusine synthase"/>
    <property type="match status" value="1"/>
</dbReference>
<keyword evidence="8" id="KW-1185">Reference proteome</keyword>
<dbReference type="SUPFAM" id="SSF52467">
    <property type="entry name" value="DHS-like NAD/FAD-binding domain"/>
    <property type="match status" value="1"/>
</dbReference>
<comment type="caution">
    <text evidence="7">The sequence shown here is derived from an EMBL/GenBank/DDBJ whole genome shotgun (WGS) entry which is preliminary data.</text>
</comment>
<evidence type="ECO:0000313" key="7">
    <source>
        <dbReference type="EMBL" id="KAJ3225869.1"/>
    </source>
</evidence>
<accession>A0AAD5XYJ1</accession>
<evidence type="ECO:0000256" key="3">
    <source>
        <dbReference type="ARBA" id="ARBA00005041"/>
    </source>
</evidence>
<dbReference type="AlphaFoldDB" id="A0AAD5XYJ1"/>
<organism evidence="7 8">
    <name type="scientific">Clydaea vesicula</name>
    <dbReference type="NCBI Taxonomy" id="447962"/>
    <lineage>
        <taxon>Eukaryota</taxon>
        <taxon>Fungi</taxon>
        <taxon>Fungi incertae sedis</taxon>
        <taxon>Chytridiomycota</taxon>
        <taxon>Chytridiomycota incertae sedis</taxon>
        <taxon>Chytridiomycetes</taxon>
        <taxon>Lobulomycetales</taxon>
        <taxon>Lobulomycetaceae</taxon>
        <taxon>Clydaea</taxon>
    </lineage>
</organism>
<comment type="function">
    <text evidence="2">Catalyzes the NAD-dependent oxidative cleavage of spermidine and the subsequent transfer of the butylamine moiety of spermidine to the epsilon-amino group of a specific lysine residue of the eIF-5A precursor protein to form the intermediate deoxyhypusine residue.</text>
</comment>
<keyword evidence="6" id="KW-0520">NAD</keyword>
<dbReference type="PANTHER" id="PTHR11703:SF0">
    <property type="entry name" value="DEOXYHYPUSINE SYNTHASE"/>
    <property type="match status" value="1"/>
</dbReference>
<dbReference type="GO" id="GO:0005737">
    <property type="term" value="C:cytoplasm"/>
    <property type="evidence" value="ECO:0007669"/>
    <property type="project" value="TreeGrafter"/>
</dbReference>
<reference evidence="7" key="1">
    <citation type="submission" date="2020-05" db="EMBL/GenBank/DDBJ databases">
        <title>Phylogenomic resolution of chytrid fungi.</title>
        <authorList>
            <person name="Stajich J.E."/>
            <person name="Amses K."/>
            <person name="Simmons R."/>
            <person name="Seto K."/>
            <person name="Myers J."/>
            <person name="Bonds A."/>
            <person name="Quandt C.A."/>
            <person name="Barry K."/>
            <person name="Liu P."/>
            <person name="Grigoriev I."/>
            <person name="Longcore J.E."/>
            <person name="James T.Y."/>
        </authorList>
    </citation>
    <scope>NUCLEOTIDE SEQUENCE</scope>
    <source>
        <strain evidence="7">JEL0476</strain>
    </source>
</reference>
<evidence type="ECO:0000256" key="1">
    <source>
        <dbReference type="ARBA" id="ARBA00000952"/>
    </source>
</evidence>
<name>A0AAD5XYJ1_9FUNG</name>
<dbReference type="Pfam" id="PF01916">
    <property type="entry name" value="DS"/>
    <property type="match status" value="1"/>
</dbReference>
<dbReference type="Proteomes" id="UP001211065">
    <property type="component" value="Unassembled WGS sequence"/>
</dbReference>
<dbReference type="PANTHER" id="PTHR11703">
    <property type="entry name" value="DEOXYHYPUSINE SYNTHASE"/>
    <property type="match status" value="1"/>
</dbReference>
<dbReference type="InterPro" id="IPR036982">
    <property type="entry name" value="Deoxyhypusine_synthase_sf"/>
</dbReference>
<dbReference type="EMBL" id="JADGJW010000050">
    <property type="protein sequence ID" value="KAJ3225869.1"/>
    <property type="molecule type" value="Genomic_DNA"/>
</dbReference>
<dbReference type="Gene3D" id="3.40.910.10">
    <property type="entry name" value="Deoxyhypusine synthase"/>
    <property type="match status" value="1"/>
</dbReference>